<feature type="compositionally biased region" description="Polar residues" evidence="12">
    <location>
        <begin position="625"/>
        <end position="638"/>
    </location>
</feature>
<dbReference type="GO" id="GO:0005886">
    <property type="term" value="C:plasma membrane"/>
    <property type="evidence" value="ECO:0007669"/>
    <property type="project" value="TreeGrafter"/>
</dbReference>
<feature type="domain" description="Cadherin" evidence="14">
    <location>
        <begin position="55"/>
        <end position="159"/>
    </location>
</feature>
<feature type="compositionally biased region" description="Polar residues" evidence="12">
    <location>
        <begin position="707"/>
        <end position="724"/>
    </location>
</feature>
<sequence length="743" mass="79449">MPNTGEILARTSFDRELYRTVDFTVLAEDHGNPKLTAHTRVILDIIDINDRKPSVPVGYTLQVMENQPSGTVVGTIKSIDEDEGKNGMVDYRLLADNDVAHYFQVDRTGVVRTRVEFDRETRDHYELSVLATDNGEPKNENVLSVGVEITDQNDSPPRFLRPNETSSNVNISSGIPAKTVIFLAKATDADLGVNAQLDFDFAGDGYGTFIINRSTGAVATARELQPRDAGTYTLVLVASDRGIDSRSAVTTLTVVVVAENGTMMASGQVNEDHIIVVVVLVCLTVLTAACVTAILLRLRHSDSRERHPPPTKAAAYHLREVKGSGSNLSSLGGVGGGGGGCGGADSDGDSSRGRRGSPPNEKASWGGYDAVKGHGVGVEETGAPDMGRDSDDDLILFKLQLAEQYKERDLYLAKGLKANHLDKPAMDEMLSSSSRETNGTDSGRGGSEDDSQTVESVRSETESGFSSFLAMPVKDGWRHVGTDDYKNAPPSNAKPPGDQSSQLHTYGNVGKMAPQPAIRMPDRPYANSLSDLDQRKPGYEGTPEAPGSLKTFRSYTPKRPVRTVHFDQDSTKGYGSLNCNNNTNTTTSITNNNNNSNGNYQPNAKQTLHAPGTAASKSREPRFQPQFQSSRLRSNPSYPQGPAGDVVSNGTQGGNCVGLGGGNWGGSSGLGSDGYHHQNSPGADPTRHHGDLAFYGTGRRDVGVDSLNDSADTGDEGNTTTTSGSYAVDQDEVIQELQSDIFV</sequence>
<dbReference type="OrthoDB" id="6145378at2759"/>
<keyword evidence="5 11" id="KW-0106">Calcium</keyword>
<feature type="region of interest" description="Disordered" evidence="12">
    <location>
        <begin position="705"/>
        <end position="724"/>
    </location>
</feature>
<feature type="region of interest" description="Disordered" evidence="12">
    <location>
        <begin position="429"/>
        <end position="465"/>
    </location>
</feature>
<dbReference type="PANTHER" id="PTHR24028:SF146">
    <property type="entry name" value="CADHERIN 96CB, ISOFORM D-RELATED"/>
    <property type="match status" value="1"/>
</dbReference>
<dbReference type="InterPro" id="IPR050174">
    <property type="entry name" value="Protocadherin/Cadherin-CA"/>
</dbReference>
<dbReference type="EMBL" id="PZQS01000012">
    <property type="protein sequence ID" value="PVD20975.1"/>
    <property type="molecule type" value="Genomic_DNA"/>
</dbReference>
<dbReference type="Proteomes" id="UP000245119">
    <property type="component" value="Linkage Group LG12"/>
</dbReference>
<dbReference type="Pfam" id="PF00028">
    <property type="entry name" value="Cadherin"/>
    <property type="match status" value="2"/>
</dbReference>
<dbReference type="SMART" id="SM00112">
    <property type="entry name" value="CA"/>
    <property type="match status" value="3"/>
</dbReference>
<evidence type="ECO:0000256" key="10">
    <source>
        <dbReference type="ARBA" id="ARBA00023180"/>
    </source>
</evidence>
<feature type="compositionally biased region" description="Gly residues" evidence="12">
    <location>
        <begin position="336"/>
        <end position="345"/>
    </location>
</feature>
<feature type="compositionally biased region" description="Low complexity" evidence="12">
    <location>
        <begin position="578"/>
        <end position="599"/>
    </location>
</feature>
<dbReference type="SUPFAM" id="SSF49313">
    <property type="entry name" value="Cadherin-like"/>
    <property type="match status" value="3"/>
</dbReference>
<gene>
    <name evidence="15" type="ORF">C0Q70_19139</name>
</gene>
<comment type="subcellular location">
    <subcellularLocation>
        <location evidence="1">Membrane</location>
        <topology evidence="1">Single-pass membrane protein</topology>
    </subcellularLocation>
</comment>
<accession>A0A2T7NIJ2</accession>
<feature type="transmembrane region" description="Helical" evidence="13">
    <location>
        <begin position="274"/>
        <end position="296"/>
    </location>
</feature>
<dbReference type="InterPro" id="IPR002126">
    <property type="entry name" value="Cadherin-like_dom"/>
</dbReference>
<evidence type="ECO:0000313" key="15">
    <source>
        <dbReference type="EMBL" id="PVD20975.1"/>
    </source>
</evidence>
<feature type="region of interest" description="Disordered" evidence="12">
    <location>
        <begin position="336"/>
        <end position="389"/>
    </location>
</feature>
<protein>
    <recommendedName>
        <fullName evidence="14">Cadherin domain-containing protein</fullName>
    </recommendedName>
</protein>
<evidence type="ECO:0000256" key="12">
    <source>
        <dbReference type="SAM" id="MobiDB-lite"/>
    </source>
</evidence>
<dbReference type="InterPro" id="IPR015919">
    <property type="entry name" value="Cadherin-like_sf"/>
</dbReference>
<evidence type="ECO:0000256" key="2">
    <source>
        <dbReference type="ARBA" id="ARBA00022536"/>
    </source>
</evidence>
<evidence type="ECO:0000259" key="14">
    <source>
        <dbReference type="PROSITE" id="PS50268"/>
    </source>
</evidence>
<dbReference type="PANTHER" id="PTHR24028">
    <property type="entry name" value="CADHERIN-87A"/>
    <property type="match status" value="1"/>
</dbReference>
<keyword evidence="16" id="KW-1185">Reference proteome</keyword>
<evidence type="ECO:0000256" key="8">
    <source>
        <dbReference type="ARBA" id="ARBA00023136"/>
    </source>
</evidence>
<keyword evidence="6" id="KW-0130">Cell adhesion</keyword>
<evidence type="ECO:0000256" key="4">
    <source>
        <dbReference type="ARBA" id="ARBA00022737"/>
    </source>
</evidence>
<feature type="region of interest" description="Disordered" evidence="12">
    <location>
        <begin position="480"/>
        <end position="651"/>
    </location>
</feature>
<evidence type="ECO:0000256" key="13">
    <source>
        <dbReference type="SAM" id="Phobius"/>
    </source>
</evidence>
<dbReference type="GO" id="GO:0005509">
    <property type="term" value="F:calcium ion binding"/>
    <property type="evidence" value="ECO:0007669"/>
    <property type="project" value="UniProtKB-UniRule"/>
</dbReference>
<evidence type="ECO:0000256" key="11">
    <source>
        <dbReference type="PROSITE-ProRule" id="PRU00043"/>
    </source>
</evidence>
<keyword evidence="10" id="KW-0325">Glycoprotein</keyword>
<dbReference type="PROSITE" id="PS50268">
    <property type="entry name" value="CADHERIN_2"/>
    <property type="match status" value="3"/>
</dbReference>
<organism evidence="15 16">
    <name type="scientific">Pomacea canaliculata</name>
    <name type="common">Golden apple snail</name>
    <dbReference type="NCBI Taxonomy" id="400727"/>
    <lineage>
        <taxon>Eukaryota</taxon>
        <taxon>Metazoa</taxon>
        <taxon>Spiralia</taxon>
        <taxon>Lophotrochozoa</taxon>
        <taxon>Mollusca</taxon>
        <taxon>Gastropoda</taxon>
        <taxon>Caenogastropoda</taxon>
        <taxon>Architaenioglossa</taxon>
        <taxon>Ampullarioidea</taxon>
        <taxon>Ampullariidae</taxon>
        <taxon>Pomacea</taxon>
    </lineage>
</organism>
<dbReference type="PRINTS" id="PR00205">
    <property type="entry name" value="CADHERIN"/>
</dbReference>
<keyword evidence="3 13" id="KW-0812">Transmembrane</keyword>
<evidence type="ECO:0000256" key="5">
    <source>
        <dbReference type="ARBA" id="ARBA00022837"/>
    </source>
</evidence>
<keyword evidence="2" id="KW-0245">EGF-like domain</keyword>
<evidence type="ECO:0000256" key="7">
    <source>
        <dbReference type="ARBA" id="ARBA00022989"/>
    </source>
</evidence>
<comment type="caution">
    <text evidence="15">The sequence shown here is derived from an EMBL/GenBank/DDBJ whole genome shotgun (WGS) entry which is preliminary data.</text>
</comment>
<dbReference type="GO" id="GO:0007156">
    <property type="term" value="P:homophilic cell adhesion via plasma membrane adhesion molecules"/>
    <property type="evidence" value="ECO:0007669"/>
    <property type="project" value="InterPro"/>
</dbReference>
<feature type="domain" description="Cadherin" evidence="14">
    <location>
        <begin position="163"/>
        <end position="269"/>
    </location>
</feature>
<keyword evidence="9" id="KW-1015">Disulfide bond</keyword>
<keyword evidence="7 13" id="KW-1133">Transmembrane helix</keyword>
<evidence type="ECO:0000313" key="16">
    <source>
        <dbReference type="Proteomes" id="UP000245119"/>
    </source>
</evidence>
<dbReference type="AlphaFoldDB" id="A0A2T7NIJ2"/>
<proteinExistence type="predicted"/>
<dbReference type="CDD" id="cd11304">
    <property type="entry name" value="Cadherin_repeat"/>
    <property type="match status" value="3"/>
</dbReference>
<feature type="domain" description="Cadherin" evidence="14">
    <location>
        <begin position="2"/>
        <end position="55"/>
    </location>
</feature>
<evidence type="ECO:0000256" key="9">
    <source>
        <dbReference type="ARBA" id="ARBA00023157"/>
    </source>
</evidence>
<evidence type="ECO:0000256" key="6">
    <source>
        <dbReference type="ARBA" id="ARBA00022889"/>
    </source>
</evidence>
<dbReference type="FunFam" id="2.60.40.60:FF:000039">
    <property type="entry name" value="FAT atypical cadherin 3"/>
    <property type="match status" value="1"/>
</dbReference>
<evidence type="ECO:0000256" key="1">
    <source>
        <dbReference type="ARBA" id="ARBA00004167"/>
    </source>
</evidence>
<feature type="region of interest" description="Disordered" evidence="12">
    <location>
        <begin position="669"/>
        <end position="689"/>
    </location>
</feature>
<reference evidence="15 16" key="1">
    <citation type="submission" date="2018-04" db="EMBL/GenBank/DDBJ databases">
        <title>The genome of golden apple snail Pomacea canaliculata provides insight into stress tolerance and invasive adaptation.</title>
        <authorList>
            <person name="Liu C."/>
            <person name="Liu B."/>
            <person name="Ren Y."/>
            <person name="Zhang Y."/>
            <person name="Wang H."/>
            <person name="Li S."/>
            <person name="Jiang F."/>
            <person name="Yin L."/>
            <person name="Zhang G."/>
            <person name="Qian W."/>
            <person name="Fan W."/>
        </authorList>
    </citation>
    <scope>NUCLEOTIDE SEQUENCE [LARGE SCALE GENOMIC DNA]</scope>
    <source>
        <strain evidence="15">SZHN2017</strain>
        <tissue evidence="15">Muscle</tissue>
    </source>
</reference>
<evidence type="ECO:0000256" key="3">
    <source>
        <dbReference type="ARBA" id="ARBA00022692"/>
    </source>
</evidence>
<keyword evidence="4" id="KW-0677">Repeat</keyword>
<feature type="compositionally biased region" description="Polar residues" evidence="12">
    <location>
        <begin position="430"/>
        <end position="441"/>
    </location>
</feature>
<keyword evidence="8 13" id="KW-0472">Membrane</keyword>
<name>A0A2T7NIJ2_POMCA</name>
<dbReference type="Gene3D" id="2.60.40.60">
    <property type="entry name" value="Cadherins"/>
    <property type="match status" value="3"/>
</dbReference>